<name>A0ABT0L3F9_9GAMM</name>
<evidence type="ECO:0000256" key="1">
    <source>
        <dbReference type="SAM" id="SignalP"/>
    </source>
</evidence>
<protein>
    <recommendedName>
        <fullName evidence="4">HEAT repeat domain-containing protein</fullName>
    </recommendedName>
</protein>
<organism evidence="2 3">
    <name type="scientific">Shewanella aestuarii</name>
    <dbReference type="NCBI Taxonomy" id="1028752"/>
    <lineage>
        <taxon>Bacteria</taxon>
        <taxon>Pseudomonadati</taxon>
        <taxon>Pseudomonadota</taxon>
        <taxon>Gammaproteobacteria</taxon>
        <taxon>Alteromonadales</taxon>
        <taxon>Shewanellaceae</taxon>
        <taxon>Shewanella</taxon>
    </lineage>
</organism>
<evidence type="ECO:0008006" key="4">
    <source>
        <dbReference type="Google" id="ProtNLM"/>
    </source>
</evidence>
<reference evidence="2 3" key="1">
    <citation type="submission" date="2022-01" db="EMBL/GenBank/DDBJ databases">
        <title>Whole genome-based taxonomy of the Shewanellaceae.</title>
        <authorList>
            <person name="Martin-Rodriguez A.J."/>
        </authorList>
    </citation>
    <scope>NUCLEOTIDE SEQUENCE [LARGE SCALE GENOMIC DNA]</scope>
    <source>
        <strain evidence="2 3">JCM 17801</strain>
    </source>
</reference>
<proteinExistence type="predicted"/>
<accession>A0ABT0L3F9</accession>
<keyword evidence="1" id="KW-0732">Signal</keyword>
<evidence type="ECO:0000313" key="2">
    <source>
        <dbReference type="EMBL" id="MCL1118247.1"/>
    </source>
</evidence>
<sequence>MKKIALSLLIASCLLTPYGFSQDYTQEEYQQIFQDGDQQKQQLALESLILSGLSDPSLFDMIEAKLNASLPLATQKHPIEYSSWLAKGLGYSGNDKYRASLQAIVNGDYHKKLRKYAQEGLKNLDQFAIWNPILNDQSQYDAMQPQQLNVLANALASNDLELKRMAAKHIAAKRVYAEFILEKLASQLTSLDLLKQDKLSIDTYAWIAKALASSGNEKFKPVIAHLAETAPEKKLRKYAAKYIKSYY</sequence>
<comment type="caution">
    <text evidence="2">The sequence shown here is derived from an EMBL/GenBank/DDBJ whole genome shotgun (WGS) entry which is preliminary data.</text>
</comment>
<dbReference type="EMBL" id="JAKILK010000008">
    <property type="protein sequence ID" value="MCL1118247.1"/>
    <property type="molecule type" value="Genomic_DNA"/>
</dbReference>
<feature type="chain" id="PRO_5047017937" description="HEAT repeat domain-containing protein" evidence="1">
    <location>
        <begin position="22"/>
        <end position="247"/>
    </location>
</feature>
<evidence type="ECO:0000313" key="3">
    <source>
        <dbReference type="Proteomes" id="UP001203212"/>
    </source>
</evidence>
<keyword evidence="3" id="KW-1185">Reference proteome</keyword>
<dbReference type="Proteomes" id="UP001203212">
    <property type="component" value="Unassembled WGS sequence"/>
</dbReference>
<gene>
    <name evidence="2" type="ORF">L2689_13480</name>
</gene>
<dbReference type="RefSeq" id="WP_188842222.1">
    <property type="nucleotide sequence ID" value="NZ_BMOT01000008.1"/>
</dbReference>
<feature type="signal peptide" evidence="1">
    <location>
        <begin position="1"/>
        <end position="21"/>
    </location>
</feature>